<evidence type="ECO:0000256" key="3">
    <source>
        <dbReference type="ARBA" id="ARBA00022676"/>
    </source>
</evidence>
<dbReference type="Proteomes" id="UP000014270">
    <property type="component" value="Unassembled WGS sequence"/>
</dbReference>
<keyword evidence="6" id="KW-0479">Metal-binding</keyword>
<evidence type="ECO:0000256" key="4">
    <source>
        <dbReference type="ARBA" id="ARBA00022679"/>
    </source>
</evidence>
<evidence type="ECO:0000256" key="12">
    <source>
        <dbReference type="ARBA" id="ARBA00023157"/>
    </source>
</evidence>
<evidence type="ECO:0000256" key="6">
    <source>
        <dbReference type="ARBA" id="ARBA00022723"/>
    </source>
</evidence>
<dbReference type="GO" id="GO:0016020">
    <property type="term" value="C:membrane"/>
    <property type="evidence" value="ECO:0007669"/>
    <property type="project" value="InterPro"/>
</dbReference>
<evidence type="ECO:0000256" key="2">
    <source>
        <dbReference type="ARBA" id="ARBA00004648"/>
    </source>
</evidence>
<name>S2N4E3_LACPA</name>
<sequence>MTHKHAFLFLVRQIDSATLEVLKTLDDPQHDFYIHVDAKSGPIDLTTITRNLQYSRAVLIPRVSVGWAAYSMVSAEMELLRYATSAKTQYSYYHLLSESDFPLVSNQHLQAFFAKQDLEFVEIERNNDANTRNRLKYYYPLQEWLGKRHGFLWILQKGLLMVEHLIRINRLKHEQEIPIIAKGSQWFSITDKFAKYVVSNSALVTRICRASRAPDEVFLQTLLLNSGFSEKVAKKANGNLRYIRWGQGNSPQTLGPDDFRILKQSGKLFARKINKQSDGLDLRQMVIDSMNKE</sequence>
<organism evidence="15 16">
    <name type="scientific">Lacticaseibacillus paracasei subsp. paracasei Lpp225</name>
    <dbReference type="NCBI Taxonomy" id="1256225"/>
    <lineage>
        <taxon>Bacteria</taxon>
        <taxon>Bacillati</taxon>
        <taxon>Bacillota</taxon>
        <taxon>Bacilli</taxon>
        <taxon>Lactobacillales</taxon>
        <taxon>Lactobacillaceae</taxon>
        <taxon>Lacticaseibacillus</taxon>
    </lineage>
</organism>
<evidence type="ECO:0000256" key="11">
    <source>
        <dbReference type="ARBA" id="ARBA00023136"/>
    </source>
</evidence>
<evidence type="ECO:0000256" key="1">
    <source>
        <dbReference type="ARBA" id="ARBA00004323"/>
    </source>
</evidence>
<dbReference type="PANTHER" id="PTHR46025:SF3">
    <property type="entry name" value="XYLOSYLTRANSFERASE OXT"/>
    <property type="match status" value="1"/>
</dbReference>
<dbReference type="Pfam" id="PF02485">
    <property type="entry name" value="Branch"/>
    <property type="match status" value="1"/>
</dbReference>
<dbReference type="PANTHER" id="PTHR46025">
    <property type="entry name" value="XYLOSYLTRANSFERASE OXT"/>
    <property type="match status" value="1"/>
</dbReference>
<keyword evidence="8" id="KW-0735">Signal-anchor</keyword>
<dbReference type="InterPro" id="IPR043538">
    <property type="entry name" value="XYLT"/>
</dbReference>
<evidence type="ECO:0000256" key="7">
    <source>
        <dbReference type="ARBA" id="ARBA00022824"/>
    </source>
</evidence>
<dbReference type="GO" id="GO:0046872">
    <property type="term" value="F:metal ion binding"/>
    <property type="evidence" value="ECO:0007669"/>
    <property type="project" value="UniProtKB-KW"/>
</dbReference>
<evidence type="ECO:0000256" key="5">
    <source>
        <dbReference type="ARBA" id="ARBA00022692"/>
    </source>
</evidence>
<evidence type="ECO:0000313" key="15">
    <source>
        <dbReference type="EMBL" id="EPC35664.1"/>
    </source>
</evidence>
<evidence type="ECO:0000256" key="10">
    <source>
        <dbReference type="ARBA" id="ARBA00023034"/>
    </source>
</evidence>
<keyword evidence="9" id="KW-1133">Transmembrane helix</keyword>
<evidence type="ECO:0000313" key="16">
    <source>
        <dbReference type="Proteomes" id="UP000014270"/>
    </source>
</evidence>
<dbReference type="GO" id="GO:0015012">
    <property type="term" value="P:heparan sulfate proteoglycan biosynthetic process"/>
    <property type="evidence" value="ECO:0007669"/>
    <property type="project" value="TreeGrafter"/>
</dbReference>
<dbReference type="InterPro" id="IPR003406">
    <property type="entry name" value="Glyco_trans_14"/>
</dbReference>
<evidence type="ECO:0000256" key="8">
    <source>
        <dbReference type="ARBA" id="ARBA00022968"/>
    </source>
</evidence>
<keyword evidence="4 15" id="KW-0808">Transferase</keyword>
<dbReference type="GO" id="GO:0050650">
    <property type="term" value="P:chondroitin sulfate proteoglycan biosynthetic process"/>
    <property type="evidence" value="ECO:0007669"/>
    <property type="project" value="TreeGrafter"/>
</dbReference>
<comment type="caution">
    <text evidence="15">The sequence shown here is derived from an EMBL/GenBank/DDBJ whole genome shotgun (WGS) entry which is preliminary data.</text>
</comment>
<keyword evidence="5" id="KW-0812">Transmembrane</keyword>
<dbReference type="GO" id="GO:0030158">
    <property type="term" value="F:protein xylosyltransferase activity"/>
    <property type="evidence" value="ECO:0007669"/>
    <property type="project" value="InterPro"/>
</dbReference>
<evidence type="ECO:0000256" key="13">
    <source>
        <dbReference type="ARBA" id="ARBA00023180"/>
    </source>
</evidence>
<gene>
    <name evidence="15" type="ORF">Lpp225_2836</name>
</gene>
<keyword evidence="12" id="KW-1015">Disulfide bond</keyword>
<keyword evidence="11" id="KW-0472">Membrane</keyword>
<dbReference type="AlphaFoldDB" id="S2N4E3"/>
<dbReference type="EMBL" id="ANMM01000032">
    <property type="protein sequence ID" value="EPC35664.1"/>
    <property type="molecule type" value="Genomic_DNA"/>
</dbReference>
<keyword evidence="7" id="KW-0256">Endoplasmic reticulum</keyword>
<keyword evidence="13" id="KW-0325">Glycoprotein</keyword>
<reference evidence="15 16" key="1">
    <citation type="journal article" date="2013" name="PLoS ONE">
        <title>Lactobacillus paracasei comparative genomics: towards species pan-genome definition and exploitation of diversity.</title>
        <authorList>
            <person name="Smokvina T."/>
            <person name="Wels M."/>
            <person name="Polka J."/>
            <person name="Chervaux C."/>
            <person name="Brisse S."/>
            <person name="Boekhorst J."/>
            <person name="van Hylckama Vlieg J.E."/>
            <person name="Siezen R.J."/>
        </authorList>
    </citation>
    <scope>NUCLEOTIDE SEQUENCE [LARGE SCALE GENOMIC DNA]</scope>
    <source>
        <strain evidence="15 16">Lpp225</strain>
    </source>
</reference>
<accession>S2N4E3</accession>
<dbReference type="PATRIC" id="fig|1256225.3.peg.2933"/>
<evidence type="ECO:0000256" key="14">
    <source>
        <dbReference type="ARBA" id="ARBA00042865"/>
    </source>
</evidence>
<proteinExistence type="predicted"/>
<keyword evidence="3" id="KW-0328">Glycosyltransferase</keyword>
<comment type="subcellular location">
    <subcellularLocation>
        <location evidence="2">Endoplasmic reticulum membrane</location>
        <topology evidence="2">Single-pass type II membrane protein</topology>
    </subcellularLocation>
    <subcellularLocation>
        <location evidence="1">Golgi apparatus membrane</location>
        <topology evidence="1">Single-pass type II membrane protein</topology>
    </subcellularLocation>
</comment>
<evidence type="ECO:0000256" key="9">
    <source>
        <dbReference type="ARBA" id="ARBA00022989"/>
    </source>
</evidence>
<protein>
    <recommendedName>
        <fullName evidence="14">Peptide O-xylosyltransferase</fullName>
    </recommendedName>
</protein>
<keyword evidence="10" id="KW-0333">Golgi apparatus</keyword>